<evidence type="ECO:0000313" key="2">
    <source>
        <dbReference type="EMBL" id="SFK61672.1"/>
    </source>
</evidence>
<evidence type="ECO:0000313" key="3">
    <source>
        <dbReference type="Proteomes" id="UP000198755"/>
    </source>
</evidence>
<dbReference type="AlphaFoldDB" id="A0A1I4AYH2"/>
<reference evidence="2 3" key="1">
    <citation type="submission" date="2016-10" db="EMBL/GenBank/DDBJ databases">
        <authorList>
            <person name="de Groot N.N."/>
        </authorList>
    </citation>
    <scope>NUCLEOTIDE SEQUENCE [LARGE SCALE GENOMIC DNA]</scope>
    <source>
        <strain evidence="2 3">NE2</strain>
    </source>
</reference>
<dbReference type="STRING" id="1612308.SAMN05444581_11235"/>
<keyword evidence="3" id="KW-1185">Reference proteome</keyword>
<protein>
    <recommendedName>
        <fullName evidence="1">MmeI-like N-terminal domain-containing protein</fullName>
    </recommendedName>
</protein>
<organism evidence="2 3">
    <name type="scientific">Methylocapsa palsarum</name>
    <dbReference type="NCBI Taxonomy" id="1612308"/>
    <lineage>
        <taxon>Bacteria</taxon>
        <taxon>Pseudomonadati</taxon>
        <taxon>Pseudomonadota</taxon>
        <taxon>Alphaproteobacteria</taxon>
        <taxon>Hyphomicrobiales</taxon>
        <taxon>Beijerinckiaceae</taxon>
        <taxon>Methylocapsa</taxon>
    </lineage>
</organism>
<gene>
    <name evidence="2" type="ORF">SAMN05444581_11235</name>
</gene>
<accession>A0A1I4AYH2</accession>
<dbReference type="InterPro" id="IPR046817">
    <property type="entry name" value="MmeI_N"/>
</dbReference>
<dbReference type="Pfam" id="PF20464">
    <property type="entry name" value="MmeI_N"/>
    <property type="match status" value="1"/>
</dbReference>
<dbReference type="EMBL" id="FOSN01000012">
    <property type="protein sequence ID" value="SFK61672.1"/>
    <property type="molecule type" value="Genomic_DNA"/>
</dbReference>
<proteinExistence type="predicted"/>
<dbReference type="Proteomes" id="UP000198755">
    <property type="component" value="Unassembled WGS sequence"/>
</dbReference>
<evidence type="ECO:0000259" key="1">
    <source>
        <dbReference type="Pfam" id="PF20464"/>
    </source>
</evidence>
<name>A0A1I4AYH2_9HYPH</name>
<feature type="domain" description="MmeI-like N-terminal" evidence="1">
    <location>
        <begin position="1"/>
        <end position="39"/>
    </location>
</feature>
<sequence>MNAVEIEEAVSELAAAPFDPAEFPFAFLTAFGNKATTVNRL</sequence>